<dbReference type="InterPro" id="IPR018062">
    <property type="entry name" value="HTH_AraC-typ_CS"/>
</dbReference>
<dbReference type="GO" id="GO:0043565">
    <property type="term" value="F:sequence-specific DNA binding"/>
    <property type="evidence" value="ECO:0007669"/>
    <property type="project" value="InterPro"/>
</dbReference>
<evidence type="ECO:0000313" key="6">
    <source>
        <dbReference type="Proteomes" id="UP000214746"/>
    </source>
</evidence>
<dbReference type="InterPro" id="IPR018060">
    <property type="entry name" value="HTH_AraC"/>
</dbReference>
<dbReference type="AlphaFoldDB" id="A0A2W1NSE3"/>
<sequence>MRLVQPSQRSKNTSLIRGAGIMRTNNLQVAKSVFEDLHLKLVLAGFGQVSQGWGRTEFVPTYNRLYYVVEGKCSIKAAGREFVASGGHLVVIPAGFPLSYRSIRGEKLVKFWCHFSAKIGHMQMFQMLEFPPYIEVLESEGNDLRDLFDRLLSAKQEAEDITALLKIHNCLSDLIIYLIERARPVRLNPVVTAAQRYRIHSYIEEHLAGPLSLEQLAAAFHYSPNYFIRYFKSIFHVSPHRYITQMRLEKGQWLLENSKWSVGKIADIIGMKPIPFAKMFKQATALTPTDYRRLHAGAQAERTDTMALRDTPAANRWQGAPCEHTQPSG</sequence>
<dbReference type="Gene3D" id="1.10.10.60">
    <property type="entry name" value="Homeodomain-like"/>
    <property type="match status" value="2"/>
</dbReference>
<dbReference type="PANTHER" id="PTHR43280">
    <property type="entry name" value="ARAC-FAMILY TRANSCRIPTIONAL REGULATOR"/>
    <property type="match status" value="1"/>
</dbReference>
<keyword evidence="6" id="KW-1185">Reference proteome</keyword>
<dbReference type="Proteomes" id="UP000214746">
    <property type="component" value="Unassembled WGS sequence"/>
</dbReference>
<protein>
    <submittedName>
        <fullName evidence="5">AraC family transcriptional regulator</fullName>
    </submittedName>
</protein>
<gene>
    <name evidence="5" type="ORF">CBW46_004605</name>
</gene>
<keyword evidence="2" id="KW-0238">DNA-binding</keyword>
<comment type="caution">
    <text evidence="5">The sequence shown here is derived from an EMBL/GenBank/DDBJ whole genome shotgun (WGS) entry which is preliminary data.</text>
</comment>
<evidence type="ECO:0000256" key="1">
    <source>
        <dbReference type="ARBA" id="ARBA00023015"/>
    </source>
</evidence>
<keyword evidence="1" id="KW-0805">Transcription regulation</keyword>
<evidence type="ECO:0000256" key="3">
    <source>
        <dbReference type="ARBA" id="ARBA00023163"/>
    </source>
</evidence>
<dbReference type="PROSITE" id="PS01124">
    <property type="entry name" value="HTH_ARAC_FAMILY_2"/>
    <property type="match status" value="1"/>
</dbReference>
<dbReference type="SMART" id="SM00342">
    <property type="entry name" value="HTH_ARAC"/>
    <property type="match status" value="1"/>
</dbReference>
<dbReference type="InterPro" id="IPR003313">
    <property type="entry name" value="AraC-bd"/>
</dbReference>
<evidence type="ECO:0000256" key="2">
    <source>
        <dbReference type="ARBA" id="ARBA00023125"/>
    </source>
</evidence>
<dbReference type="OrthoDB" id="9780667at2"/>
<dbReference type="GO" id="GO:0003700">
    <property type="term" value="F:DNA-binding transcription factor activity"/>
    <property type="evidence" value="ECO:0007669"/>
    <property type="project" value="InterPro"/>
</dbReference>
<name>A0A2W1NSE3_PAEXE</name>
<dbReference type="SUPFAM" id="SSF51215">
    <property type="entry name" value="Regulatory protein AraC"/>
    <property type="match status" value="1"/>
</dbReference>
<accession>A0A2W1NSE3</accession>
<dbReference type="InterPro" id="IPR009057">
    <property type="entry name" value="Homeodomain-like_sf"/>
</dbReference>
<reference evidence="5" key="1">
    <citation type="submission" date="2018-06" db="EMBL/GenBank/DDBJ databases">
        <title>Paenibacillus xerothermodurans sp. nov. an extremely dry heat resistant spore forming bacterium isolated from the soil of Cape Canaveral, Florida.</title>
        <authorList>
            <person name="Seuylemezian A."/>
            <person name="Kaur N."/>
            <person name="Patil P."/>
            <person name="Patil P."/>
            <person name="Mayilraj S."/>
            <person name="Vaishampayan P."/>
        </authorList>
    </citation>
    <scope>NUCLEOTIDE SEQUENCE [LARGE SCALE GENOMIC DNA]</scope>
    <source>
        <strain evidence="5">ATCC 27380</strain>
    </source>
</reference>
<dbReference type="Pfam" id="PF02311">
    <property type="entry name" value="AraC_binding"/>
    <property type="match status" value="1"/>
</dbReference>
<dbReference type="PANTHER" id="PTHR43280:SF28">
    <property type="entry name" value="HTH-TYPE TRANSCRIPTIONAL ACTIVATOR RHAS"/>
    <property type="match status" value="1"/>
</dbReference>
<dbReference type="EMBL" id="NHRJ02000002">
    <property type="protein sequence ID" value="PZE21703.1"/>
    <property type="molecule type" value="Genomic_DNA"/>
</dbReference>
<dbReference type="Pfam" id="PF12833">
    <property type="entry name" value="HTH_18"/>
    <property type="match status" value="1"/>
</dbReference>
<organism evidence="5 6">
    <name type="scientific">Paenibacillus xerothermodurans</name>
    <dbReference type="NCBI Taxonomy" id="1977292"/>
    <lineage>
        <taxon>Bacteria</taxon>
        <taxon>Bacillati</taxon>
        <taxon>Bacillota</taxon>
        <taxon>Bacilli</taxon>
        <taxon>Bacillales</taxon>
        <taxon>Paenibacillaceae</taxon>
        <taxon>Paenibacillus</taxon>
    </lineage>
</organism>
<keyword evidence="3" id="KW-0804">Transcription</keyword>
<evidence type="ECO:0000313" key="5">
    <source>
        <dbReference type="EMBL" id="PZE21703.1"/>
    </source>
</evidence>
<proteinExistence type="predicted"/>
<feature type="domain" description="HTH araC/xylS-type" evidence="4">
    <location>
        <begin position="197"/>
        <end position="294"/>
    </location>
</feature>
<evidence type="ECO:0000259" key="4">
    <source>
        <dbReference type="PROSITE" id="PS01124"/>
    </source>
</evidence>
<dbReference type="InterPro" id="IPR037923">
    <property type="entry name" value="HTH-like"/>
</dbReference>
<dbReference type="PROSITE" id="PS00041">
    <property type="entry name" value="HTH_ARAC_FAMILY_1"/>
    <property type="match status" value="1"/>
</dbReference>
<dbReference type="Gene3D" id="2.60.120.280">
    <property type="entry name" value="Regulatory protein AraC"/>
    <property type="match status" value="1"/>
</dbReference>
<dbReference type="SUPFAM" id="SSF46689">
    <property type="entry name" value="Homeodomain-like"/>
    <property type="match status" value="2"/>
</dbReference>